<feature type="domain" description="Ribosomal RNA small subunit methyltransferase E PUA-like" evidence="14">
    <location>
        <begin position="18"/>
        <end position="55"/>
    </location>
</feature>
<dbReference type="NCBIfam" id="NF008691">
    <property type="entry name" value="PRK11713.1-4"/>
    <property type="match status" value="1"/>
</dbReference>
<dbReference type="Gene3D" id="2.40.240.20">
    <property type="entry name" value="Hypothetical PUA domain-like, domain 1"/>
    <property type="match status" value="1"/>
</dbReference>
<dbReference type="Gene3D" id="3.40.1280.10">
    <property type="match status" value="1"/>
</dbReference>
<organism evidence="15 16">
    <name type="scientific">Pullulanibacillus pueri</name>
    <dbReference type="NCBI Taxonomy" id="1437324"/>
    <lineage>
        <taxon>Bacteria</taxon>
        <taxon>Bacillati</taxon>
        <taxon>Bacillota</taxon>
        <taxon>Bacilli</taxon>
        <taxon>Bacillales</taxon>
        <taxon>Sporolactobacillaceae</taxon>
        <taxon>Pullulanibacillus</taxon>
    </lineage>
</organism>
<evidence type="ECO:0000256" key="6">
    <source>
        <dbReference type="ARBA" id="ARBA00022552"/>
    </source>
</evidence>
<dbReference type="InterPro" id="IPR029028">
    <property type="entry name" value="Alpha/beta_knot_MTases"/>
</dbReference>
<dbReference type="InterPro" id="IPR046887">
    <property type="entry name" value="RsmE_PUA-like"/>
</dbReference>
<dbReference type="PIRSF" id="PIRSF015601">
    <property type="entry name" value="MTase_slr0722"/>
    <property type="match status" value="1"/>
</dbReference>
<evidence type="ECO:0000256" key="11">
    <source>
        <dbReference type="ARBA" id="ARBA00047944"/>
    </source>
</evidence>
<dbReference type="RefSeq" id="WP_188498118.1">
    <property type="nucleotide sequence ID" value="NZ_BMFV01000024.1"/>
</dbReference>
<evidence type="ECO:0000256" key="2">
    <source>
        <dbReference type="ARBA" id="ARBA00005528"/>
    </source>
</evidence>
<comment type="caution">
    <text evidence="15">The sequence shown here is derived from an EMBL/GenBank/DDBJ whole genome shotgun (WGS) entry which is preliminary data.</text>
</comment>
<name>A0A8J2ZXS7_9BACL</name>
<evidence type="ECO:0000259" key="13">
    <source>
        <dbReference type="Pfam" id="PF04452"/>
    </source>
</evidence>
<dbReference type="SUPFAM" id="SSF75217">
    <property type="entry name" value="alpha/beta knot"/>
    <property type="match status" value="1"/>
</dbReference>
<evidence type="ECO:0000256" key="7">
    <source>
        <dbReference type="ARBA" id="ARBA00022603"/>
    </source>
</evidence>
<evidence type="ECO:0000256" key="5">
    <source>
        <dbReference type="ARBA" id="ARBA00022490"/>
    </source>
</evidence>
<dbReference type="PANTHER" id="PTHR30027:SF3">
    <property type="entry name" value="16S RRNA (URACIL(1498)-N(3))-METHYLTRANSFERASE"/>
    <property type="match status" value="1"/>
</dbReference>
<evidence type="ECO:0000259" key="14">
    <source>
        <dbReference type="Pfam" id="PF20260"/>
    </source>
</evidence>
<evidence type="ECO:0000256" key="4">
    <source>
        <dbReference type="ARBA" id="ARBA00013673"/>
    </source>
</evidence>
<dbReference type="PANTHER" id="PTHR30027">
    <property type="entry name" value="RIBOSOMAL RNA SMALL SUBUNIT METHYLTRANSFERASE E"/>
    <property type="match status" value="1"/>
</dbReference>
<comment type="similarity">
    <text evidence="2 12">Belongs to the RNA methyltransferase RsmE family.</text>
</comment>
<dbReference type="CDD" id="cd18084">
    <property type="entry name" value="RsmE-like"/>
    <property type="match status" value="1"/>
</dbReference>
<accession>A0A8J2ZXS7</accession>
<proteinExistence type="inferred from homology"/>
<dbReference type="AlphaFoldDB" id="A0A8J2ZXS7"/>
<sequence>MQRYFVPDINFEDDTVRIEGEDARHIQKVMRMSPNDQVIVCNFSEEAFLCVISTLQGPAGEVIAIVKEKLATPTEMPINVTIVQGLVKGDKLDWVVQKGTELGAASFIPFQAERSVVKWDGGAKISRKRERLEKIAKEAAEQAHRLKVPSVRGPLSLEEVIKESEQYDACLVAYEEEAKQGKQSGLPTLLERLPRGASLLAIIGPEGGLSEREVQALQAHGFMACGLGRRILRAETASLYLLSALSFYYELQRGE</sequence>
<dbReference type="Pfam" id="PF20260">
    <property type="entry name" value="PUA_4"/>
    <property type="match status" value="1"/>
</dbReference>
<dbReference type="Pfam" id="PF04452">
    <property type="entry name" value="Methyltrans_RNA"/>
    <property type="match status" value="1"/>
</dbReference>
<dbReference type="EMBL" id="BMFV01000024">
    <property type="protein sequence ID" value="GGH84940.1"/>
    <property type="molecule type" value="Genomic_DNA"/>
</dbReference>
<dbReference type="InterPro" id="IPR006700">
    <property type="entry name" value="RsmE"/>
</dbReference>
<feature type="domain" description="Ribosomal RNA small subunit methyltransferase E methyltransferase" evidence="13">
    <location>
        <begin position="75"/>
        <end position="245"/>
    </location>
</feature>
<dbReference type="Proteomes" id="UP000656813">
    <property type="component" value="Unassembled WGS sequence"/>
</dbReference>
<evidence type="ECO:0000313" key="15">
    <source>
        <dbReference type="EMBL" id="GGH84940.1"/>
    </source>
</evidence>
<dbReference type="InterPro" id="IPR029026">
    <property type="entry name" value="tRNA_m1G_MTases_N"/>
</dbReference>
<evidence type="ECO:0000256" key="3">
    <source>
        <dbReference type="ARBA" id="ARBA00012328"/>
    </source>
</evidence>
<reference evidence="15" key="2">
    <citation type="submission" date="2020-09" db="EMBL/GenBank/DDBJ databases">
        <authorList>
            <person name="Sun Q."/>
            <person name="Zhou Y."/>
        </authorList>
    </citation>
    <scope>NUCLEOTIDE SEQUENCE</scope>
    <source>
        <strain evidence="15">CGMCC 1.12777</strain>
    </source>
</reference>
<dbReference type="EC" id="2.1.1.193" evidence="3 12"/>
<dbReference type="GO" id="GO:0005737">
    <property type="term" value="C:cytoplasm"/>
    <property type="evidence" value="ECO:0007669"/>
    <property type="project" value="UniProtKB-SubCell"/>
</dbReference>
<evidence type="ECO:0000256" key="1">
    <source>
        <dbReference type="ARBA" id="ARBA00004496"/>
    </source>
</evidence>
<keyword evidence="8 12" id="KW-0808">Transferase</keyword>
<evidence type="ECO:0000256" key="9">
    <source>
        <dbReference type="ARBA" id="ARBA00022691"/>
    </source>
</evidence>
<evidence type="ECO:0000256" key="10">
    <source>
        <dbReference type="ARBA" id="ARBA00025699"/>
    </source>
</evidence>
<comment type="catalytic activity">
    <reaction evidence="11 12">
        <text>uridine(1498) in 16S rRNA + S-adenosyl-L-methionine = N(3)-methyluridine(1498) in 16S rRNA + S-adenosyl-L-homocysteine + H(+)</text>
        <dbReference type="Rhea" id="RHEA:42920"/>
        <dbReference type="Rhea" id="RHEA-COMP:10283"/>
        <dbReference type="Rhea" id="RHEA-COMP:10284"/>
        <dbReference type="ChEBI" id="CHEBI:15378"/>
        <dbReference type="ChEBI" id="CHEBI:57856"/>
        <dbReference type="ChEBI" id="CHEBI:59789"/>
        <dbReference type="ChEBI" id="CHEBI:65315"/>
        <dbReference type="ChEBI" id="CHEBI:74502"/>
        <dbReference type="EC" id="2.1.1.193"/>
    </reaction>
</comment>
<dbReference type="SUPFAM" id="SSF88697">
    <property type="entry name" value="PUA domain-like"/>
    <property type="match status" value="1"/>
</dbReference>
<keyword evidence="5 12" id="KW-0963">Cytoplasm</keyword>
<comment type="function">
    <text evidence="10 12">Specifically methylates the N3 position of the uracil ring of uridine 1498 (m3U1498) in 16S rRNA. Acts on the fully assembled 30S ribosomal subunit.</text>
</comment>
<keyword evidence="9 12" id="KW-0949">S-adenosyl-L-methionine</keyword>
<keyword evidence="6 12" id="KW-0698">rRNA processing</keyword>
<evidence type="ECO:0000313" key="16">
    <source>
        <dbReference type="Proteomes" id="UP000656813"/>
    </source>
</evidence>
<comment type="subcellular location">
    <subcellularLocation>
        <location evidence="1 12">Cytoplasm</location>
    </subcellularLocation>
</comment>
<keyword evidence="16" id="KW-1185">Reference proteome</keyword>
<evidence type="ECO:0000256" key="12">
    <source>
        <dbReference type="PIRNR" id="PIRNR015601"/>
    </source>
</evidence>
<reference evidence="15" key="1">
    <citation type="journal article" date="2014" name="Int. J. Syst. Evol. Microbiol.">
        <title>Complete genome sequence of Corynebacterium casei LMG S-19264T (=DSM 44701T), isolated from a smear-ripened cheese.</title>
        <authorList>
            <consortium name="US DOE Joint Genome Institute (JGI-PGF)"/>
            <person name="Walter F."/>
            <person name="Albersmeier A."/>
            <person name="Kalinowski J."/>
            <person name="Ruckert C."/>
        </authorList>
    </citation>
    <scope>NUCLEOTIDE SEQUENCE</scope>
    <source>
        <strain evidence="15">CGMCC 1.12777</strain>
    </source>
</reference>
<keyword evidence="7 12" id="KW-0489">Methyltransferase</keyword>
<dbReference type="InterPro" id="IPR046886">
    <property type="entry name" value="RsmE_MTase_dom"/>
</dbReference>
<dbReference type="NCBIfam" id="TIGR00046">
    <property type="entry name" value="RsmE family RNA methyltransferase"/>
    <property type="match status" value="1"/>
</dbReference>
<gene>
    <name evidence="15" type="ORF">GCM10007096_29170</name>
</gene>
<dbReference type="InterPro" id="IPR015947">
    <property type="entry name" value="PUA-like_sf"/>
</dbReference>
<protein>
    <recommendedName>
        <fullName evidence="4 12">Ribosomal RNA small subunit methyltransferase E</fullName>
        <ecNumber evidence="3 12">2.1.1.193</ecNumber>
    </recommendedName>
</protein>
<evidence type="ECO:0000256" key="8">
    <source>
        <dbReference type="ARBA" id="ARBA00022679"/>
    </source>
</evidence>
<dbReference type="GO" id="GO:0070042">
    <property type="term" value="F:rRNA (uridine-N3-)-methyltransferase activity"/>
    <property type="evidence" value="ECO:0007669"/>
    <property type="project" value="TreeGrafter"/>
</dbReference>
<dbReference type="GO" id="GO:0070475">
    <property type="term" value="P:rRNA base methylation"/>
    <property type="evidence" value="ECO:0007669"/>
    <property type="project" value="TreeGrafter"/>
</dbReference>